<comment type="caution">
    <text evidence="2">The sequence shown here is derived from an EMBL/GenBank/DDBJ whole genome shotgun (WGS) entry which is preliminary data.</text>
</comment>
<accession>A0AAW0DN72</accession>
<evidence type="ECO:0000313" key="2">
    <source>
        <dbReference type="EMBL" id="KAK7053195.1"/>
    </source>
</evidence>
<dbReference type="EMBL" id="JAYKXP010000010">
    <property type="protein sequence ID" value="KAK7053195.1"/>
    <property type="molecule type" value="Genomic_DNA"/>
</dbReference>
<feature type="compositionally biased region" description="Acidic residues" evidence="1">
    <location>
        <begin position="430"/>
        <end position="442"/>
    </location>
</feature>
<proteinExistence type="predicted"/>
<organism evidence="2 3">
    <name type="scientific">Paramarasmius palmivorus</name>
    <dbReference type="NCBI Taxonomy" id="297713"/>
    <lineage>
        <taxon>Eukaryota</taxon>
        <taxon>Fungi</taxon>
        <taxon>Dikarya</taxon>
        <taxon>Basidiomycota</taxon>
        <taxon>Agaricomycotina</taxon>
        <taxon>Agaricomycetes</taxon>
        <taxon>Agaricomycetidae</taxon>
        <taxon>Agaricales</taxon>
        <taxon>Marasmiineae</taxon>
        <taxon>Marasmiaceae</taxon>
        <taxon>Paramarasmius</taxon>
    </lineage>
</organism>
<name>A0AAW0DN72_9AGAR</name>
<gene>
    <name evidence="2" type="ORF">VNI00_003814</name>
</gene>
<keyword evidence="3" id="KW-1185">Reference proteome</keyword>
<feature type="compositionally biased region" description="Pro residues" evidence="1">
    <location>
        <begin position="242"/>
        <end position="252"/>
    </location>
</feature>
<feature type="compositionally biased region" description="Acidic residues" evidence="1">
    <location>
        <begin position="156"/>
        <end position="168"/>
    </location>
</feature>
<feature type="region of interest" description="Disordered" evidence="1">
    <location>
        <begin position="146"/>
        <end position="442"/>
    </location>
</feature>
<protein>
    <submittedName>
        <fullName evidence="2">Uncharacterized protein</fullName>
    </submittedName>
</protein>
<feature type="compositionally biased region" description="Polar residues" evidence="1">
    <location>
        <begin position="197"/>
        <end position="215"/>
    </location>
</feature>
<dbReference type="Proteomes" id="UP001383192">
    <property type="component" value="Unassembled WGS sequence"/>
</dbReference>
<evidence type="ECO:0000256" key="1">
    <source>
        <dbReference type="SAM" id="MobiDB-lite"/>
    </source>
</evidence>
<reference evidence="2 3" key="1">
    <citation type="submission" date="2024-01" db="EMBL/GenBank/DDBJ databases">
        <title>A draft genome for a cacao thread blight-causing isolate of Paramarasmius palmivorus.</title>
        <authorList>
            <person name="Baruah I.K."/>
            <person name="Bukari Y."/>
            <person name="Amoako-Attah I."/>
            <person name="Meinhardt L.W."/>
            <person name="Bailey B.A."/>
            <person name="Cohen S.P."/>
        </authorList>
    </citation>
    <scope>NUCLEOTIDE SEQUENCE [LARGE SCALE GENOMIC DNA]</scope>
    <source>
        <strain evidence="2 3">GH-12</strain>
    </source>
</reference>
<sequence length="717" mass="77990">MRRSTRQTRAVLTGKSEVPSNKSKAKGVQETQGTSNKIEQPNGKVTFKPISVLYEDLRHLKAQESEVNAELDAATGAVAAAEQALQQAKSAFDANKSSKNRKEMKAAQMYLTRAKKDSKDVTRRAGNLESQITKLNRIIAERKASGEHADIPTLGDDSDLTDLDDDISQNETDPSHASAVDKSSLKTAGKGGGRMQQDATAQDSSTSSVNASSGLEQEPPASATDAVSVPETSPTPETIMPPGSPSVIPSPVPESTESPPKTLTAVVTQQNPESSDDNPVPQTDPPAFLSSTTTSLPNKVPDPASLFTPEPSPEPSQPSLEGLPQDPATSPTPNIAQSKASLSSGEDELEPESGMDTLRPPKWSKTRKHHIIDSDGEDQAAPQSADSKKAKAAKAPPKQTRSHKRKAAEDNSEETTAPNKRAKRTKGQGEEEDNDELVVLNDDELPVKRRRRRDADKRLLPPPDLTETSRSNKIKKIRAWLSRAINGVGPSAIEDVSKSLGIRTLLYESASILPELVTTAREITLAAIVSAEGNLICRYHTISDKSMDKPGAVDGDDNTLHGRPWPWIHAPEKRLALDAQVKAKAAAAAMEDLPADPELLTKHHKTPGWKIVESRATPVEDRKAHFTYFSLVDDWRADFLTPRQRALVCAQYREGSLLDVDDLYSMGVENGRWVKRDKLHHRRVQAERALKIIEAEGEKEKVEEMKGDAEITAAMHS</sequence>
<feature type="compositionally biased region" description="Polar residues" evidence="1">
    <location>
        <begin position="327"/>
        <end position="344"/>
    </location>
</feature>
<evidence type="ECO:0000313" key="3">
    <source>
        <dbReference type="Proteomes" id="UP001383192"/>
    </source>
</evidence>
<feature type="region of interest" description="Disordered" evidence="1">
    <location>
        <begin position="1"/>
        <end position="42"/>
    </location>
</feature>
<feature type="compositionally biased region" description="Polar residues" evidence="1">
    <location>
        <begin position="29"/>
        <end position="39"/>
    </location>
</feature>
<dbReference type="AlphaFoldDB" id="A0AAW0DN72"/>